<keyword evidence="5" id="KW-0547">Nucleotide-binding</keyword>
<evidence type="ECO:0000313" key="13">
    <source>
        <dbReference type="EMBL" id="MBD7998593.1"/>
    </source>
</evidence>
<protein>
    <recommendedName>
        <fullName evidence="2">histidine kinase</fullName>
        <ecNumber evidence="2">2.7.13.3</ecNumber>
    </recommendedName>
</protein>
<feature type="transmembrane region" description="Helical" evidence="11">
    <location>
        <begin position="144"/>
        <end position="164"/>
    </location>
</feature>
<dbReference type="InterPro" id="IPR011712">
    <property type="entry name" value="Sig_transdc_His_kin_sub3_dim/P"/>
</dbReference>
<feature type="transmembrane region" description="Helical" evidence="11">
    <location>
        <begin position="78"/>
        <end position="96"/>
    </location>
</feature>
<dbReference type="Gene3D" id="3.30.565.10">
    <property type="entry name" value="Histidine kinase-like ATPase, C-terminal domain"/>
    <property type="match status" value="1"/>
</dbReference>
<evidence type="ECO:0000256" key="7">
    <source>
        <dbReference type="ARBA" id="ARBA00022840"/>
    </source>
</evidence>
<dbReference type="SUPFAM" id="SSF55874">
    <property type="entry name" value="ATPase domain of HSP90 chaperone/DNA topoisomerase II/histidine kinase"/>
    <property type="match status" value="1"/>
</dbReference>
<dbReference type="PANTHER" id="PTHR24421:SF10">
    <property type="entry name" value="NITRATE_NITRITE SENSOR PROTEIN NARQ"/>
    <property type="match status" value="1"/>
</dbReference>
<keyword evidence="9" id="KW-0175">Coiled coil</keyword>
<evidence type="ECO:0000256" key="4">
    <source>
        <dbReference type="ARBA" id="ARBA00022679"/>
    </source>
</evidence>
<dbReference type="CDD" id="cd16917">
    <property type="entry name" value="HATPase_UhpB-NarQ-NarX-like"/>
    <property type="match status" value="1"/>
</dbReference>
<dbReference type="SMART" id="SM00387">
    <property type="entry name" value="HATPase_c"/>
    <property type="match status" value="1"/>
</dbReference>
<dbReference type="EC" id="2.7.13.3" evidence="2"/>
<dbReference type="Pfam" id="PF07730">
    <property type="entry name" value="HisKA_3"/>
    <property type="match status" value="1"/>
</dbReference>
<dbReference type="RefSeq" id="WP_191790267.1">
    <property type="nucleotide sequence ID" value="NZ_JACSQE010000005.1"/>
</dbReference>
<keyword evidence="4" id="KW-0808">Transferase</keyword>
<dbReference type="InterPro" id="IPR036890">
    <property type="entry name" value="HATPase_C_sf"/>
</dbReference>
<evidence type="ECO:0000313" key="14">
    <source>
        <dbReference type="Proteomes" id="UP000633601"/>
    </source>
</evidence>
<keyword evidence="8" id="KW-0902">Two-component regulatory system</keyword>
<evidence type="ECO:0000256" key="2">
    <source>
        <dbReference type="ARBA" id="ARBA00012438"/>
    </source>
</evidence>
<dbReference type="Gene3D" id="1.20.5.1930">
    <property type="match status" value="1"/>
</dbReference>
<evidence type="ECO:0000256" key="11">
    <source>
        <dbReference type="SAM" id="Phobius"/>
    </source>
</evidence>
<feature type="coiled-coil region" evidence="9">
    <location>
        <begin position="165"/>
        <end position="196"/>
    </location>
</feature>
<name>A0ABR8V1D0_9CELL</name>
<feature type="region of interest" description="Disordered" evidence="10">
    <location>
        <begin position="343"/>
        <end position="362"/>
    </location>
</feature>
<keyword evidence="11" id="KW-0472">Membrane</keyword>
<feature type="transmembrane region" description="Helical" evidence="11">
    <location>
        <begin position="47"/>
        <end position="66"/>
    </location>
</feature>
<evidence type="ECO:0000256" key="10">
    <source>
        <dbReference type="SAM" id="MobiDB-lite"/>
    </source>
</evidence>
<evidence type="ECO:0000256" key="9">
    <source>
        <dbReference type="SAM" id="Coils"/>
    </source>
</evidence>
<evidence type="ECO:0000256" key="1">
    <source>
        <dbReference type="ARBA" id="ARBA00000085"/>
    </source>
</evidence>
<evidence type="ECO:0000259" key="12">
    <source>
        <dbReference type="SMART" id="SM00387"/>
    </source>
</evidence>
<dbReference type="EMBL" id="JACSQE010000005">
    <property type="protein sequence ID" value="MBD7998593.1"/>
    <property type="molecule type" value="Genomic_DNA"/>
</dbReference>
<comment type="caution">
    <text evidence="13">The sequence shown here is derived from an EMBL/GenBank/DDBJ whole genome shotgun (WGS) entry which is preliminary data.</text>
</comment>
<dbReference type="Proteomes" id="UP000633601">
    <property type="component" value="Unassembled WGS sequence"/>
</dbReference>
<dbReference type="InterPro" id="IPR003594">
    <property type="entry name" value="HATPase_dom"/>
</dbReference>
<dbReference type="PANTHER" id="PTHR24421">
    <property type="entry name" value="NITRATE/NITRITE SENSOR PROTEIN NARX-RELATED"/>
    <property type="match status" value="1"/>
</dbReference>
<feature type="domain" description="Histidine kinase/HSP90-like ATPase" evidence="12">
    <location>
        <begin position="303"/>
        <end position="398"/>
    </location>
</feature>
<comment type="catalytic activity">
    <reaction evidence="1">
        <text>ATP + protein L-histidine = ADP + protein N-phospho-L-histidine.</text>
        <dbReference type="EC" id="2.7.13.3"/>
    </reaction>
</comment>
<keyword evidence="3" id="KW-0597">Phosphoprotein</keyword>
<organism evidence="13 14">
    <name type="scientific">Oerskovia gallyi</name>
    <dbReference type="NCBI Taxonomy" id="2762226"/>
    <lineage>
        <taxon>Bacteria</taxon>
        <taxon>Bacillati</taxon>
        <taxon>Actinomycetota</taxon>
        <taxon>Actinomycetes</taxon>
        <taxon>Micrococcales</taxon>
        <taxon>Cellulomonadaceae</taxon>
        <taxon>Oerskovia</taxon>
    </lineage>
</organism>
<keyword evidence="7" id="KW-0067">ATP-binding</keyword>
<dbReference type="Pfam" id="PF02518">
    <property type="entry name" value="HATPase_c"/>
    <property type="match status" value="1"/>
</dbReference>
<sequence>MNSSPTEECSPPPAPSRAVLAWVVLAVGALTALMLWGVLPQESGSRVVLDLGVALVAVALAPLLWWSPRGARTPRVTAVLAGPVGPALVLAALAALSPAATPASTVATLEVARRRPLRVAVLVAAAGFAGHAVQALWRPVGLPLGWWLLCDAAVHAALVGWGAFAQARAQVVADLRERARRAEREQELRVREARAAERARIAREMHDTLAHRLSLLATVAGALEFRPDTPPAEVARAAGLVRAGVSAALEELREVVGVLRAEPDALRPASGLADVPRLVEESRVAGVDVDWEQHGDPAGVPATVQAAAFRAVQEGLTNARRHAPGSAVRVAVVVVPGEVRVDVSDDGPSPGNVPSRQGTGTGLVGLRERAGLLRGEVLAGPATGGAGFRLTVSLPWDA</sequence>
<evidence type="ECO:0000256" key="3">
    <source>
        <dbReference type="ARBA" id="ARBA00022553"/>
    </source>
</evidence>
<keyword evidence="11" id="KW-1133">Transmembrane helix</keyword>
<dbReference type="GO" id="GO:0016301">
    <property type="term" value="F:kinase activity"/>
    <property type="evidence" value="ECO:0007669"/>
    <property type="project" value="UniProtKB-KW"/>
</dbReference>
<evidence type="ECO:0000256" key="5">
    <source>
        <dbReference type="ARBA" id="ARBA00022741"/>
    </source>
</evidence>
<keyword evidence="14" id="KW-1185">Reference proteome</keyword>
<dbReference type="InterPro" id="IPR050482">
    <property type="entry name" value="Sensor_HK_TwoCompSys"/>
</dbReference>
<keyword evidence="11" id="KW-0812">Transmembrane</keyword>
<reference evidence="13 14" key="1">
    <citation type="submission" date="2020-08" db="EMBL/GenBank/DDBJ databases">
        <title>A Genomic Blueprint of the Chicken Gut Microbiome.</title>
        <authorList>
            <person name="Gilroy R."/>
            <person name="Ravi A."/>
            <person name="Getino M."/>
            <person name="Pursley I."/>
            <person name="Horton D.L."/>
            <person name="Alikhan N.-F."/>
            <person name="Baker D."/>
            <person name="Gharbi K."/>
            <person name="Hall N."/>
            <person name="Watson M."/>
            <person name="Adriaenssens E.M."/>
            <person name="Foster-Nyarko E."/>
            <person name="Jarju S."/>
            <person name="Secka A."/>
            <person name="Antonio M."/>
            <person name="Oren A."/>
            <person name="Chaudhuri R."/>
            <person name="La Ragione R.M."/>
            <person name="Hildebrand F."/>
            <person name="Pallen M.J."/>
        </authorList>
    </citation>
    <scope>NUCLEOTIDE SEQUENCE [LARGE SCALE GENOMIC DNA]</scope>
    <source>
        <strain evidence="13 14">Sa2CUA8</strain>
    </source>
</reference>
<evidence type="ECO:0000256" key="6">
    <source>
        <dbReference type="ARBA" id="ARBA00022777"/>
    </source>
</evidence>
<proteinExistence type="predicted"/>
<evidence type="ECO:0000256" key="8">
    <source>
        <dbReference type="ARBA" id="ARBA00023012"/>
    </source>
</evidence>
<gene>
    <name evidence="13" type="ORF">H9640_08510</name>
</gene>
<feature type="transmembrane region" description="Helical" evidence="11">
    <location>
        <begin position="20"/>
        <end position="40"/>
    </location>
</feature>
<keyword evidence="6 13" id="KW-0418">Kinase</keyword>
<feature type="transmembrane region" description="Helical" evidence="11">
    <location>
        <begin position="117"/>
        <end position="138"/>
    </location>
</feature>
<accession>A0ABR8V1D0</accession>